<dbReference type="Pfam" id="PF09107">
    <property type="entry name" value="WHD_3rd_SelB"/>
    <property type="match status" value="1"/>
</dbReference>
<dbReference type="InterPro" id="IPR050055">
    <property type="entry name" value="EF-Tu_GTPase"/>
</dbReference>
<dbReference type="InterPro" id="IPR027417">
    <property type="entry name" value="P-loop_NTPase"/>
</dbReference>
<dbReference type="GO" id="GO:0005737">
    <property type="term" value="C:cytoplasm"/>
    <property type="evidence" value="ECO:0007669"/>
    <property type="project" value="UniProtKB-SubCell"/>
</dbReference>
<evidence type="ECO:0000256" key="2">
    <source>
        <dbReference type="ARBA" id="ARBA00022490"/>
    </source>
</evidence>
<dbReference type="Gene3D" id="1.10.10.10">
    <property type="entry name" value="Winged helix-like DNA-binding domain superfamily/Winged helix DNA-binding domain"/>
    <property type="match status" value="1"/>
</dbReference>
<dbReference type="InterPro" id="IPR036388">
    <property type="entry name" value="WH-like_DNA-bd_sf"/>
</dbReference>
<dbReference type="Proteomes" id="UP000824151">
    <property type="component" value="Unassembled WGS sequence"/>
</dbReference>
<name>A0A9D1USN3_9MICC</name>
<dbReference type="GO" id="GO:0003723">
    <property type="term" value="F:RNA binding"/>
    <property type="evidence" value="ECO:0007669"/>
    <property type="project" value="InterPro"/>
</dbReference>
<dbReference type="InterPro" id="IPR000795">
    <property type="entry name" value="T_Tr_GTP-bd_dom"/>
</dbReference>
<evidence type="ECO:0000256" key="4">
    <source>
        <dbReference type="ARBA" id="ARBA00023134"/>
    </source>
</evidence>
<dbReference type="SUPFAM" id="SSF46785">
    <property type="entry name" value="Winged helix' DNA-binding domain"/>
    <property type="match status" value="1"/>
</dbReference>
<dbReference type="Pfam" id="PF25461">
    <property type="entry name" value="Beta-barrel_SelB"/>
    <property type="match status" value="1"/>
</dbReference>
<keyword evidence="2" id="KW-0963">Cytoplasm</keyword>
<dbReference type="GO" id="GO:0001514">
    <property type="term" value="P:selenocysteine incorporation"/>
    <property type="evidence" value="ECO:0007669"/>
    <property type="project" value="InterPro"/>
</dbReference>
<comment type="caution">
    <text evidence="6">The sequence shown here is derived from an EMBL/GenBank/DDBJ whole genome shotgun (WGS) entry which is preliminary data.</text>
</comment>
<dbReference type="Gene3D" id="2.40.30.10">
    <property type="entry name" value="Translation factors"/>
    <property type="match status" value="1"/>
</dbReference>
<accession>A0A9D1USN3</accession>
<dbReference type="PANTHER" id="PTHR43721:SF22">
    <property type="entry name" value="ELONGATION FACTOR TU, MITOCHONDRIAL"/>
    <property type="match status" value="1"/>
</dbReference>
<dbReference type="Gene3D" id="3.40.50.300">
    <property type="entry name" value="P-loop containing nucleotide triphosphate hydrolases"/>
    <property type="match status" value="1"/>
</dbReference>
<organism evidence="6 7">
    <name type="scientific">Candidatus Nesterenkonia stercoripullorum</name>
    <dbReference type="NCBI Taxonomy" id="2838701"/>
    <lineage>
        <taxon>Bacteria</taxon>
        <taxon>Bacillati</taxon>
        <taxon>Actinomycetota</taxon>
        <taxon>Actinomycetes</taxon>
        <taxon>Micrococcales</taxon>
        <taxon>Micrococcaceae</taxon>
        <taxon>Nesterenkonia</taxon>
    </lineage>
</organism>
<dbReference type="InterPro" id="IPR004535">
    <property type="entry name" value="Transl_elong_SelB"/>
</dbReference>
<dbReference type="NCBIfam" id="TIGR00475">
    <property type="entry name" value="selB"/>
    <property type="match status" value="1"/>
</dbReference>
<evidence type="ECO:0000313" key="7">
    <source>
        <dbReference type="Proteomes" id="UP000824151"/>
    </source>
</evidence>
<reference evidence="6" key="2">
    <citation type="submission" date="2021-04" db="EMBL/GenBank/DDBJ databases">
        <authorList>
            <person name="Gilroy R."/>
        </authorList>
    </citation>
    <scope>NUCLEOTIDE SEQUENCE</scope>
    <source>
        <strain evidence="6">ChiHejej3B27-3195</strain>
    </source>
</reference>
<dbReference type="Pfam" id="PF00009">
    <property type="entry name" value="GTP_EFTU"/>
    <property type="match status" value="1"/>
</dbReference>
<dbReference type="GO" id="GO:0003924">
    <property type="term" value="F:GTPase activity"/>
    <property type="evidence" value="ECO:0007669"/>
    <property type="project" value="InterPro"/>
</dbReference>
<evidence type="ECO:0000313" key="6">
    <source>
        <dbReference type="EMBL" id="HIW99673.1"/>
    </source>
</evidence>
<keyword evidence="4" id="KW-0547">Nucleotide-binding</keyword>
<dbReference type="CDD" id="cd04171">
    <property type="entry name" value="SelB"/>
    <property type="match status" value="1"/>
</dbReference>
<feature type="domain" description="Tr-type G" evidence="5">
    <location>
        <begin position="1"/>
        <end position="170"/>
    </location>
</feature>
<evidence type="ECO:0000256" key="3">
    <source>
        <dbReference type="ARBA" id="ARBA00022917"/>
    </source>
</evidence>
<dbReference type="InterPro" id="IPR036390">
    <property type="entry name" value="WH_DNA-bd_sf"/>
</dbReference>
<dbReference type="PANTHER" id="PTHR43721">
    <property type="entry name" value="ELONGATION FACTOR TU-RELATED"/>
    <property type="match status" value="1"/>
</dbReference>
<keyword evidence="4" id="KW-0342">GTP-binding</keyword>
<evidence type="ECO:0000259" key="5">
    <source>
        <dbReference type="PROSITE" id="PS51722"/>
    </source>
</evidence>
<dbReference type="EMBL" id="DXGD01000220">
    <property type="protein sequence ID" value="HIW99673.1"/>
    <property type="molecule type" value="Genomic_DNA"/>
</dbReference>
<dbReference type="SUPFAM" id="SSF52540">
    <property type="entry name" value="P-loop containing nucleoside triphosphate hydrolases"/>
    <property type="match status" value="1"/>
</dbReference>
<gene>
    <name evidence="6" type="primary">selB</name>
    <name evidence="6" type="ORF">H9871_05975</name>
</gene>
<reference evidence="6" key="1">
    <citation type="journal article" date="2021" name="PeerJ">
        <title>Extensive microbial diversity within the chicken gut microbiome revealed by metagenomics and culture.</title>
        <authorList>
            <person name="Gilroy R."/>
            <person name="Ravi A."/>
            <person name="Getino M."/>
            <person name="Pursley I."/>
            <person name="Horton D.L."/>
            <person name="Alikhan N.F."/>
            <person name="Baker D."/>
            <person name="Gharbi K."/>
            <person name="Hall N."/>
            <person name="Watson M."/>
            <person name="Adriaenssens E.M."/>
            <person name="Foster-Nyarko E."/>
            <person name="Jarju S."/>
            <person name="Secka A."/>
            <person name="Antonio M."/>
            <person name="Oren A."/>
            <person name="Chaudhuri R.R."/>
            <person name="La Ragione R."/>
            <person name="Hildebrand F."/>
            <person name="Pallen M.J."/>
        </authorList>
    </citation>
    <scope>NUCLEOTIDE SEQUENCE</scope>
    <source>
        <strain evidence="6">ChiHejej3B27-3195</strain>
    </source>
</reference>
<dbReference type="InterPro" id="IPR009000">
    <property type="entry name" value="Transl_B-barrel_sf"/>
</dbReference>
<dbReference type="GO" id="GO:0005525">
    <property type="term" value="F:GTP binding"/>
    <property type="evidence" value="ECO:0007669"/>
    <property type="project" value="UniProtKB-KW"/>
</dbReference>
<dbReference type="InterPro" id="IPR057335">
    <property type="entry name" value="Beta-barrel_SelB"/>
</dbReference>
<keyword evidence="6" id="KW-0251">Elongation factor</keyword>
<comment type="subcellular location">
    <subcellularLocation>
        <location evidence="1">Cytoplasm</location>
    </subcellularLocation>
</comment>
<evidence type="ECO:0000256" key="1">
    <source>
        <dbReference type="ARBA" id="ARBA00004496"/>
    </source>
</evidence>
<dbReference type="GO" id="GO:0003746">
    <property type="term" value="F:translation elongation factor activity"/>
    <property type="evidence" value="ECO:0007669"/>
    <property type="project" value="UniProtKB-KW"/>
</dbReference>
<proteinExistence type="predicted"/>
<dbReference type="PROSITE" id="PS51722">
    <property type="entry name" value="G_TR_2"/>
    <property type="match status" value="1"/>
</dbReference>
<sequence length="595" mass="63779">MYVLATAGHVDHGKSALVRALTGTEPDRWDEERRRGLTIDLGFATTTLGSGRVVSFVDVPGHERFLANMLSGLGPASMVCFVVAADQGWQAQSSDHRDALAALGIESGLVVITRTDLAPERVPEVLERTRCELAATGLRDAPAVTVSAHTGEGLDQLRAALDDLLAVQPEPAADEPVRLWIDRAFSLRGAGTIVTGTLAAGQLRREQSLHLLGETIDETVTVRGLQAHGREVETQRGATRVAVNLRGLSAEHLGRGQVLLTPGAWHLTDTVDVRHTSGEDFSQTPKHVTVHIGSAAVGARCRPFDESSARVILARPVPLRIGDRLLLRSSGGRTELTGAQALDVAPPPLTRRGDGTRRMAALAGMSAAGDLVDEVRRRSPVTADMLQRMGIVIPEPLPPGVRRLGPWLIEAEHVDAWTQLLRAAVESHRRHDPLSAGLSHGAAIRSLDIPDGTLLAPLIAEAGLQHSAGRITTASAPPGLGAAEESVLTVERELSERPFHAPEASRLDELGLSDRELAAAERQGRLLRLPGGVVLLPSSPARAMKELVRLEQPFTMSAARDALGTTRRVAVPLLEYLDARGWTRRLDASLREVVR</sequence>
<protein>
    <submittedName>
        <fullName evidence="6">Selenocysteine-specific translation elongation factor</fullName>
    </submittedName>
</protein>
<keyword evidence="3" id="KW-0648">Protein biosynthesis</keyword>
<dbReference type="SUPFAM" id="SSF50447">
    <property type="entry name" value="Translation proteins"/>
    <property type="match status" value="1"/>
</dbReference>
<dbReference type="AlphaFoldDB" id="A0A9D1USN3"/>
<dbReference type="InterPro" id="IPR015191">
    <property type="entry name" value="SelB_WHD4"/>
</dbReference>